<evidence type="ECO:0000259" key="2">
    <source>
        <dbReference type="Pfam" id="PF00534"/>
    </source>
</evidence>
<dbReference type="PANTHER" id="PTHR12526">
    <property type="entry name" value="GLYCOSYLTRANSFERASE"/>
    <property type="match status" value="1"/>
</dbReference>
<organism evidence="3 4">
    <name type="scientific">Agromyces aurantiacus</name>
    <dbReference type="NCBI Taxonomy" id="165814"/>
    <lineage>
        <taxon>Bacteria</taxon>
        <taxon>Bacillati</taxon>
        <taxon>Actinomycetota</taxon>
        <taxon>Actinomycetes</taxon>
        <taxon>Micrococcales</taxon>
        <taxon>Microbacteriaceae</taxon>
        <taxon>Agromyces</taxon>
    </lineage>
</organism>
<evidence type="ECO:0000313" key="4">
    <source>
        <dbReference type="Proteomes" id="UP001595960"/>
    </source>
</evidence>
<dbReference type="InterPro" id="IPR001296">
    <property type="entry name" value="Glyco_trans_1"/>
</dbReference>
<accession>A0ABV9R3M7</accession>
<proteinExistence type="predicted"/>
<dbReference type="RefSeq" id="WP_204390933.1">
    <property type="nucleotide sequence ID" value="NZ_JAFBBW010000001.1"/>
</dbReference>
<dbReference type="EMBL" id="JBHSJC010000001">
    <property type="protein sequence ID" value="MFC4828051.1"/>
    <property type="molecule type" value="Genomic_DNA"/>
</dbReference>
<gene>
    <name evidence="3" type="ORF">ACFPER_04555</name>
</gene>
<protein>
    <submittedName>
        <fullName evidence="3">Glycosyltransferase family 1 protein</fullName>
    </submittedName>
</protein>
<evidence type="ECO:0000256" key="1">
    <source>
        <dbReference type="ARBA" id="ARBA00022679"/>
    </source>
</evidence>
<reference evidence="4" key="1">
    <citation type="journal article" date="2019" name="Int. J. Syst. Evol. Microbiol.">
        <title>The Global Catalogue of Microorganisms (GCM) 10K type strain sequencing project: providing services to taxonomists for standard genome sequencing and annotation.</title>
        <authorList>
            <consortium name="The Broad Institute Genomics Platform"/>
            <consortium name="The Broad Institute Genome Sequencing Center for Infectious Disease"/>
            <person name="Wu L."/>
            <person name="Ma J."/>
        </authorList>
    </citation>
    <scope>NUCLEOTIDE SEQUENCE [LARGE SCALE GENOMIC DNA]</scope>
    <source>
        <strain evidence="4">CGMCC 1.12192</strain>
    </source>
</reference>
<dbReference type="SUPFAM" id="SSF53756">
    <property type="entry name" value="UDP-Glycosyltransferase/glycogen phosphorylase"/>
    <property type="match status" value="1"/>
</dbReference>
<feature type="domain" description="Glycosyl transferase family 1" evidence="2">
    <location>
        <begin position="220"/>
        <end position="376"/>
    </location>
</feature>
<keyword evidence="4" id="KW-1185">Reference proteome</keyword>
<comment type="caution">
    <text evidence="3">The sequence shown here is derived from an EMBL/GenBank/DDBJ whole genome shotgun (WGS) entry which is preliminary data.</text>
</comment>
<dbReference type="PANTHER" id="PTHR12526:SF638">
    <property type="entry name" value="SPORE COAT PROTEIN SA"/>
    <property type="match status" value="1"/>
</dbReference>
<dbReference type="Gene3D" id="3.40.50.2000">
    <property type="entry name" value="Glycogen Phosphorylase B"/>
    <property type="match status" value="2"/>
</dbReference>
<evidence type="ECO:0000313" key="3">
    <source>
        <dbReference type="EMBL" id="MFC4828051.1"/>
    </source>
</evidence>
<sequence>MTSPRAIRVLHLDHTSAAGGAEFALLRMLQAGPGWAPYLLMAPPEDRTAPGIYDAVPVRVPRRIAGVRQPAGASSGGRLAAARMGARVLAQAGVVRTSRAFHGADVIDANTARSAAYGAFAVRGTRKAFVVHLRDLVEPEALGRSGYALMTRVVLPRADGVVANSRATLESARPFFRAGVPAEAIPSASGLRVRSAADGATADGAAAAGAATAGAAPGPLRIVGMLARIDPWKGQAQLLEAFARVFRGRDTRLQLAGGAPFGHEAFADALRRRAAELGVGTQLDLLGHVADVDALLANWDIAVQASTRPEPLGQNVLQYLAAGRAVVAADEGGPAEWIEDGVNGLLVPPRDVDALADALARLDADAALRARLAAAAAATPGLLDDTAVTRAHEAFYERVLRASAARRPA</sequence>
<dbReference type="Proteomes" id="UP001595960">
    <property type="component" value="Unassembled WGS sequence"/>
</dbReference>
<name>A0ABV9R3M7_9MICO</name>
<keyword evidence="1" id="KW-0808">Transferase</keyword>
<dbReference type="Pfam" id="PF00534">
    <property type="entry name" value="Glycos_transf_1"/>
    <property type="match status" value="1"/>
</dbReference>